<evidence type="ECO:0000313" key="2">
    <source>
        <dbReference type="Proteomes" id="UP000518300"/>
    </source>
</evidence>
<organism evidence="1 2">
    <name type="scientific">Pyxidicoccus fallax</name>
    <dbReference type="NCBI Taxonomy" id="394095"/>
    <lineage>
        <taxon>Bacteria</taxon>
        <taxon>Pseudomonadati</taxon>
        <taxon>Myxococcota</taxon>
        <taxon>Myxococcia</taxon>
        <taxon>Myxococcales</taxon>
        <taxon>Cystobacterineae</taxon>
        <taxon>Myxococcaceae</taxon>
        <taxon>Pyxidicoccus</taxon>
    </lineage>
</organism>
<dbReference type="SUPFAM" id="SSF53901">
    <property type="entry name" value="Thiolase-like"/>
    <property type="match status" value="2"/>
</dbReference>
<dbReference type="GO" id="GO:0016746">
    <property type="term" value="F:acyltransferase activity"/>
    <property type="evidence" value="ECO:0007669"/>
    <property type="project" value="InterPro"/>
</dbReference>
<reference evidence="1 2" key="1">
    <citation type="submission" date="2020-04" db="EMBL/GenBank/DDBJ databases">
        <title>Draft genome of Pyxidicoccus fallax type strain.</title>
        <authorList>
            <person name="Whitworth D.E."/>
        </authorList>
    </citation>
    <scope>NUCLEOTIDE SEQUENCE [LARGE SCALE GENOMIC DNA]</scope>
    <source>
        <strain evidence="1 2">DSM 14698</strain>
    </source>
</reference>
<dbReference type="RefSeq" id="WP_169347621.1">
    <property type="nucleotide sequence ID" value="NZ_JABBJJ010000133.1"/>
</dbReference>
<dbReference type="AlphaFoldDB" id="A0A848LKY7"/>
<keyword evidence="2" id="KW-1185">Reference proteome</keyword>
<accession>A0A848LKY7</accession>
<dbReference type="Proteomes" id="UP000518300">
    <property type="component" value="Unassembled WGS sequence"/>
</dbReference>
<gene>
    <name evidence="1" type="ORF">HG543_26340</name>
</gene>
<evidence type="ECO:0000313" key="1">
    <source>
        <dbReference type="EMBL" id="NMO18352.1"/>
    </source>
</evidence>
<proteinExistence type="predicted"/>
<dbReference type="Gene3D" id="3.40.47.10">
    <property type="match status" value="1"/>
</dbReference>
<evidence type="ECO:0008006" key="3">
    <source>
        <dbReference type="Google" id="ProtNLM"/>
    </source>
</evidence>
<dbReference type="EMBL" id="JABBJJ010000133">
    <property type="protein sequence ID" value="NMO18352.1"/>
    <property type="molecule type" value="Genomic_DNA"/>
</dbReference>
<sequence length="357" mass="38132">MVSSLGWNAASSCAAIRAGVSRPRPLTYFQVLEDGELQTTPLMGHPVHGFTEGFGPPGRWLRLAQGCMLDLLEGLKTQQREDPSFWRSTGLICITPVLAPERFIEAQQPGPEALKSTLHDRLLHLLDLPWTPRAHFVSTGHAGVHDALALATRLLDTQGLARCVVLAADSYLDQLSLEWLASAGRLKTPDVPCGLMPGEAGACLMVEPLSAARRQGSPIHAVIESSVTSQEPDRFFTEEVHTGARLSDMIRGALANVAASGSFEGDIVIDLNGEDWRAQDWGCSRVRLSETLGARCRLVIPGSSLGDVGAASGVVAMCVAARSFARGYAATRRTLVVSSSEYGHAGASLLSASERAR</sequence>
<protein>
    <recommendedName>
        <fullName evidence="3">Beta-ketoacyl synthase N-terminal domain-containing protein</fullName>
    </recommendedName>
</protein>
<dbReference type="InterPro" id="IPR016039">
    <property type="entry name" value="Thiolase-like"/>
</dbReference>
<name>A0A848LKY7_9BACT</name>
<comment type="caution">
    <text evidence="1">The sequence shown here is derived from an EMBL/GenBank/DDBJ whole genome shotgun (WGS) entry which is preliminary data.</text>
</comment>